<name>A0AAN7GWD8_9MYRT</name>
<accession>A0AAN7GWD8</accession>
<proteinExistence type="predicted"/>
<reference evidence="2 3" key="1">
    <citation type="journal article" date="2023" name="Hortic Res">
        <title>Pangenome of water caltrop reveals structural variations and asymmetric subgenome divergence after allopolyploidization.</title>
        <authorList>
            <person name="Zhang X."/>
            <person name="Chen Y."/>
            <person name="Wang L."/>
            <person name="Yuan Y."/>
            <person name="Fang M."/>
            <person name="Shi L."/>
            <person name="Lu R."/>
            <person name="Comes H.P."/>
            <person name="Ma Y."/>
            <person name="Chen Y."/>
            <person name="Huang G."/>
            <person name="Zhou Y."/>
            <person name="Zheng Z."/>
            <person name="Qiu Y."/>
        </authorList>
    </citation>
    <scope>NUCLEOTIDE SEQUENCE [LARGE SCALE GENOMIC DNA]</scope>
    <source>
        <tissue evidence="2">Roots</tissue>
    </source>
</reference>
<protein>
    <submittedName>
        <fullName evidence="2">Uncharacterized protein</fullName>
    </submittedName>
</protein>
<dbReference type="AlphaFoldDB" id="A0AAN7GWD8"/>
<gene>
    <name evidence="2" type="ORF">SAY87_014216</name>
</gene>
<feature type="region of interest" description="Disordered" evidence="1">
    <location>
        <begin position="15"/>
        <end position="50"/>
    </location>
</feature>
<evidence type="ECO:0000313" key="3">
    <source>
        <dbReference type="Proteomes" id="UP001345219"/>
    </source>
</evidence>
<keyword evidence="3" id="KW-1185">Reference proteome</keyword>
<evidence type="ECO:0000313" key="2">
    <source>
        <dbReference type="EMBL" id="KAK4747630.1"/>
    </source>
</evidence>
<comment type="caution">
    <text evidence="2">The sequence shown here is derived from an EMBL/GenBank/DDBJ whole genome shotgun (WGS) entry which is preliminary data.</text>
</comment>
<evidence type="ECO:0000256" key="1">
    <source>
        <dbReference type="SAM" id="MobiDB-lite"/>
    </source>
</evidence>
<organism evidence="2 3">
    <name type="scientific">Trapa incisa</name>
    <dbReference type="NCBI Taxonomy" id="236973"/>
    <lineage>
        <taxon>Eukaryota</taxon>
        <taxon>Viridiplantae</taxon>
        <taxon>Streptophyta</taxon>
        <taxon>Embryophyta</taxon>
        <taxon>Tracheophyta</taxon>
        <taxon>Spermatophyta</taxon>
        <taxon>Magnoliopsida</taxon>
        <taxon>eudicotyledons</taxon>
        <taxon>Gunneridae</taxon>
        <taxon>Pentapetalae</taxon>
        <taxon>rosids</taxon>
        <taxon>malvids</taxon>
        <taxon>Myrtales</taxon>
        <taxon>Lythraceae</taxon>
        <taxon>Trapa</taxon>
    </lineage>
</organism>
<dbReference type="EMBL" id="JAXIOK010000019">
    <property type="protein sequence ID" value="KAK4747630.1"/>
    <property type="molecule type" value="Genomic_DNA"/>
</dbReference>
<dbReference type="Proteomes" id="UP001345219">
    <property type="component" value="Chromosome 12"/>
</dbReference>
<sequence length="66" mass="6980">MSKRGRHGGTYIVAVGGDRDGAGHVRGGASSGGAVELPWEGEELPPEPREGWNEFIMDCAKRLTNG</sequence>